<evidence type="ECO:0000313" key="4">
    <source>
        <dbReference type="Proteomes" id="UP001596004"/>
    </source>
</evidence>
<reference evidence="4" key="1">
    <citation type="journal article" date="2019" name="Int. J. Syst. Evol. Microbiol.">
        <title>The Global Catalogue of Microorganisms (GCM) 10K type strain sequencing project: providing services to taxonomists for standard genome sequencing and annotation.</title>
        <authorList>
            <consortium name="The Broad Institute Genomics Platform"/>
            <consortium name="The Broad Institute Genome Sequencing Center for Infectious Disease"/>
            <person name="Wu L."/>
            <person name="Ma J."/>
        </authorList>
    </citation>
    <scope>NUCLEOTIDE SEQUENCE [LARGE SCALE GENOMIC DNA]</scope>
    <source>
        <strain evidence="4">CGMCC 4.7132</strain>
    </source>
</reference>
<feature type="signal peptide" evidence="2">
    <location>
        <begin position="1"/>
        <end position="25"/>
    </location>
</feature>
<name>A0ABV9CBM8_9ACTN</name>
<comment type="caution">
    <text evidence="3">The sequence shown here is derived from an EMBL/GenBank/DDBJ whole genome shotgun (WGS) entry which is preliminary data.</text>
</comment>
<keyword evidence="4" id="KW-1185">Reference proteome</keyword>
<accession>A0ABV9CBM8</accession>
<evidence type="ECO:0000256" key="1">
    <source>
        <dbReference type="SAM" id="MobiDB-lite"/>
    </source>
</evidence>
<dbReference type="RefSeq" id="WP_380838244.1">
    <property type="nucleotide sequence ID" value="NZ_JBHSFP010000003.1"/>
</dbReference>
<evidence type="ECO:0008006" key="5">
    <source>
        <dbReference type="Google" id="ProtNLM"/>
    </source>
</evidence>
<sequence>MIHPLLALFVAISTVVGCGSASAVAGDTAGGAAREAENAQVGVAPAAWSRAPDAWSRPSSGEATVARGAAKPRIPKGLVGKWEAASGDATLAFGFGRSGRYRQAWLLSYPTAAGTVEFFRYSEGKARVRGNRLTLTPSKVTSTRRDPNSPHENYTNRKEPLTPLRYTMRLSRTTLRLVDPTGLKLTFTRQR</sequence>
<gene>
    <name evidence="3" type="ORF">ACFO60_06580</name>
</gene>
<dbReference type="Proteomes" id="UP001596004">
    <property type="component" value="Unassembled WGS sequence"/>
</dbReference>
<evidence type="ECO:0000256" key="2">
    <source>
        <dbReference type="SAM" id="SignalP"/>
    </source>
</evidence>
<feature type="region of interest" description="Disordered" evidence="1">
    <location>
        <begin position="138"/>
        <end position="159"/>
    </location>
</feature>
<evidence type="ECO:0000313" key="3">
    <source>
        <dbReference type="EMBL" id="MFC4530421.1"/>
    </source>
</evidence>
<feature type="chain" id="PRO_5045062598" description="META domain-containing protein" evidence="2">
    <location>
        <begin position="26"/>
        <end position="191"/>
    </location>
</feature>
<keyword evidence="2" id="KW-0732">Signal</keyword>
<protein>
    <recommendedName>
        <fullName evidence="5">META domain-containing protein</fullName>
    </recommendedName>
</protein>
<proteinExistence type="predicted"/>
<dbReference type="EMBL" id="JBHSFP010000003">
    <property type="protein sequence ID" value="MFC4530421.1"/>
    <property type="molecule type" value="Genomic_DNA"/>
</dbReference>
<organism evidence="3 4">
    <name type="scientific">Sphaerisporangium dianthi</name>
    <dbReference type="NCBI Taxonomy" id="1436120"/>
    <lineage>
        <taxon>Bacteria</taxon>
        <taxon>Bacillati</taxon>
        <taxon>Actinomycetota</taxon>
        <taxon>Actinomycetes</taxon>
        <taxon>Streptosporangiales</taxon>
        <taxon>Streptosporangiaceae</taxon>
        <taxon>Sphaerisporangium</taxon>
    </lineage>
</organism>
<feature type="compositionally biased region" description="Basic and acidic residues" evidence="1">
    <location>
        <begin position="143"/>
        <end position="159"/>
    </location>
</feature>